<evidence type="ECO:0000313" key="2">
    <source>
        <dbReference type="Proteomes" id="UP000024635"/>
    </source>
</evidence>
<keyword evidence="2" id="KW-1185">Reference proteome</keyword>
<gene>
    <name evidence="1" type="primary">Acey_s0007.g3485</name>
    <name evidence="1" type="ORF">Y032_0007g3485</name>
</gene>
<evidence type="ECO:0000313" key="1">
    <source>
        <dbReference type="EMBL" id="EYC28892.1"/>
    </source>
</evidence>
<organism evidence="1 2">
    <name type="scientific">Ancylostoma ceylanicum</name>
    <dbReference type="NCBI Taxonomy" id="53326"/>
    <lineage>
        <taxon>Eukaryota</taxon>
        <taxon>Metazoa</taxon>
        <taxon>Ecdysozoa</taxon>
        <taxon>Nematoda</taxon>
        <taxon>Chromadorea</taxon>
        <taxon>Rhabditida</taxon>
        <taxon>Rhabditina</taxon>
        <taxon>Rhabditomorpha</taxon>
        <taxon>Strongyloidea</taxon>
        <taxon>Ancylostomatidae</taxon>
        <taxon>Ancylostomatinae</taxon>
        <taxon>Ancylostoma</taxon>
    </lineage>
</organism>
<proteinExistence type="predicted"/>
<name>A0A016VPB8_9BILA</name>
<sequence length="127" mass="14275">MLFFGKIDAASIISLEIEGTSSRRNVQRLHPVEVQGQSATKSNLRRMNQLTLVCCGAACIEITHDGGVNTTQIYPLTRTSGHLPWMISVIHKDPASHGRSIHHLLSVVDIISLSKRMRRFEKNRSDW</sequence>
<comment type="caution">
    <text evidence="1">The sequence shown here is derived from an EMBL/GenBank/DDBJ whole genome shotgun (WGS) entry which is preliminary data.</text>
</comment>
<accession>A0A016VPB8</accession>
<dbReference type="AlphaFoldDB" id="A0A016VPB8"/>
<reference evidence="2" key="1">
    <citation type="journal article" date="2015" name="Nat. Genet.">
        <title>The genome and transcriptome of the zoonotic hookworm Ancylostoma ceylanicum identify infection-specific gene families.</title>
        <authorList>
            <person name="Schwarz E.M."/>
            <person name="Hu Y."/>
            <person name="Antoshechkin I."/>
            <person name="Miller M.M."/>
            <person name="Sternberg P.W."/>
            <person name="Aroian R.V."/>
        </authorList>
    </citation>
    <scope>NUCLEOTIDE SEQUENCE</scope>
    <source>
        <strain evidence="2">HY135</strain>
    </source>
</reference>
<protein>
    <submittedName>
        <fullName evidence="1">Uncharacterized protein</fullName>
    </submittedName>
</protein>
<dbReference type="Proteomes" id="UP000024635">
    <property type="component" value="Unassembled WGS sequence"/>
</dbReference>
<dbReference type="EMBL" id="JARK01001343">
    <property type="protein sequence ID" value="EYC28892.1"/>
    <property type="molecule type" value="Genomic_DNA"/>
</dbReference>